<gene>
    <name evidence="1" type="ORF">C0Q70_10496</name>
</gene>
<sequence>MDVDGSDFLEAVFLNENRCQDEGFAEGKIVGRTRGLEAGYRLGCVKGGEIGSELGFYRGFAYACRPLAEQQQKPR</sequence>
<proteinExistence type="predicted"/>
<protein>
    <recommendedName>
        <fullName evidence="3">Essential protein Yae1 N-terminal domain-containing protein</fullName>
    </recommendedName>
</protein>
<comment type="caution">
    <text evidence="1">The sequence shown here is derived from an EMBL/GenBank/DDBJ whole genome shotgun (WGS) entry which is preliminary data.</text>
</comment>
<dbReference type="OrthoDB" id="48036at2759"/>
<dbReference type="Proteomes" id="UP000245119">
    <property type="component" value="Linkage Group LG6"/>
</dbReference>
<evidence type="ECO:0000313" key="1">
    <source>
        <dbReference type="EMBL" id="PVD27921.1"/>
    </source>
</evidence>
<dbReference type="EMBL" id="PZQS01000006">
    <property type="protein sequence ID" value="PVD27921.1"/>
    <property type="molecule type" value="Genomic_DNA"/>
</dbReference>
<evidence type="ECO:0000313" key="2">
    <source>
        <dbReference type="Proteomes" id="UP000245119"/>
    </source>
</evidence>
<organism evidence="1 2">
    <name type="scientific">Pomacea canaliculata</name>
    <name type="common">Golden apple snail</name>
    <dbReference type="NCBI Taxonomy" id="400727"/>
    <lineage>
        <taxon>Eukaryota</taxon>
        <taxon>Metazoa</taxon>
        <taxon>Spiralia</taxon>
        <taxon>Lophotrochozoa</taxon>
        <taxon>Mollusca</taxon>
        <taxon>Gastropoda</taxon>
        <taxon>Caenogastropoda</taxon>
        <taxon>Architaenioglossa</taxon>
        <taxon>Ampullarioidea</taxon>
        <taxon>Ampullariidae</taxon>
        <taxon>Pomacea</taxon>
    </lineage>
</organism>
<keyword evidence="2" id="KW-1185">Reference proteome</keyword>
<evidence type="ECO:0008006" key="3">
    <source>
        <dbReference type="Google" id="ProtNLM"/>
    </source>
</evidence>
<accession>A0A2T7P3D0</accession>
<name>A0A2T7P3D0_POMCA</name>
<dbReference type="AlphaFoldDB" id="A0A2T7P3D0"/>
<reference evidence="1 2" key="1">
    <citation type="submission" date="2018-04" db="EMBL/GenBank/DDBJ databases">
        <title>The genome of golden apple snail Pomacea canaliculata provides insight into stress tolerance and invasive adaptation.</title>
        <authorList>
            <person name="Liu C."/>
            <person name="Liu B."/>
            <person name="Ren Y."/>
            <person name="Zhang Y."/>
            <person name="Wang H."/>
            <person name="Li S."/>
            <person name="Jiang F."/>
            <person name="Yin L."/>
            <person name="Zhang G."/>
            <person name="Qian W."/>
            <person name="Fan W."/>
        </authorList>
    </citation>
    <scope>NUCLEOTIDE SEQUENCE [LARGE SCALE GENOMIC DNA]</scope>
    <source>
        <strain evidence="1">SZHN2017</strain>
        <tissue evidence="1">Muscle</tissue>
    </source>
</reference>